<name>A0A4Q5LV11_9BACT</name>
<proteinExistence type="predicted"/>
<gene>
    <name evidence="1" type="ORF">EWM59_22430</name>
</gene>
<evidence type="ECO:0000313" key="2">
    <source>
        <dbReference type="Proteomes" id="UP000293162"/>
    </source>
</evidence>
<keyword evidence="1" id="KW-0808">Transferase</keyword>
<dbReference type="OrthoDB" id="9798250at2"/>
<dbReference type="InterPro" id="IPR018641">
    <property type="entry name" value="Trfase_1_rSAM/seldom-assoc"/>
</dbReference>
<keyword evidence="2" id="KW-1185">Reference proteome</keyword>
<dbReference type="SUPFAM" id="SSF53448">
    <property type="entry name" value="Nucleotide-diphospho-sugar transferases"/>
    <property type="match status" value="1"/>
</dbReference>
<sequence length="197" mass="22340">MQKAIIVFVRNPVLGKVKTRLAKGIGDVQALQVYTSLLKKTHKVIKDTDAEKFVFYADGINNNDLWENDLFHKVQQTGNDLGERMYNAFTYLFDKGYSKVLIIGSDCPALETEIVEEAFLTLNSAEVVIGPTFDGGYYLLGLKKAFACLFTNKQWSTETVYQDTMQNISELNLSYAVLKQLSDIDTIEDWLPFKDLL</sequence>
<dbReference type="Gene3D" id="3.90.550.10">
    <property type="entry name" value="Spore Coat Polysaccharide Biosynthesis Protein SpsA, Chain A"/>
    <property type="match status" value="1"/>
</dbReference>
<reference evidence="1 2" key="1">
    <citation type="submission" date="2019-02" db="EMBL/GenBank/DDBJ databases">
        <title>Bacterial novel species Emticicia sp. 17J42-9 isolated from soil.</title>
        <authorList>
            <person name="Jung H.-Y."/>
        </authorList>
    </citation>
    <scope>NUCLEOTIDE SEQUENCE [LARGE SCALE GENOMIC DNA]</scope>
    <source>
        <strain evidence="1 2">17J42-9</strain>
    </source>
</reference>
<accession>A0A4Q5LV11</accession>
<dbReference type="PANTHER" id="PTHR36529">
    <property type="entry name" value="SLL1095 PROTEIN"/>
    <property type="match status" value="1"/>
</dbReference>
<dbReference type="PANTHER" id="PTHR36529:SF1">
    <property type="entry name" value="GLYCOSYLTRANSFERASE"/>
    <property type="match status" value="1"/>
</dbReference>
<dbReference type="GO" id="GO:0016740">
    <property type="term" value="F:transferase activity"/>
    <property type="evidence" value="ECO:0007669"/>
    <property type="project" value="UniProtKB-KW"/>
</dbReference>
<dbReference type="Proteomes" id="UP000293162">
    <property type="component" value="Unassembled WGS sequence"/>
</dbReference>
<dbReference type="AlphaFoldDB" id="A0A4Q5LV11"/>
<dbReference type="NCBIfam" id="TIGR04282">
    <property type="entry name" value="glyco_like_cofC"/>
    <property type="match status" value="1"/>
</dbReference>
<dbReference type="EMBL" id="SEWF01000047">
    <property type="protein sequence ID" value="RYU93337.1"/>
    <property type="molecule type" value="Genomic_DNA"/>
</dbReference>
<protein>
    <submittedName>
        <fullName evidence="1">Glycosyltransferase</fullName>
    </submittedName>
</protein>
<dbReference type="InterPro" id="IPR029044">
    <property type="entry name" value="Nucleotide-diphossugar_trans"/>
</dbReference>
<dbReference type="Pfam" id="PF09837">
    <property type="entry name" value="DUF2064"/>
    <property type="match status" value="1"/>
</dbReference>
<organism evidence="1 2">
    <name type="scientific">Emticicia agri</name>
    <dbReference type="NCBI Taxonomy" id="2492393"/>
    <lineage>
        <taxon>Bacteria</taxon>
        <taxon>Pseudomonadati</taxon>
        <taxon>Bacteroidota</taxon>
        <taxon>Cytophagia</taxon>
        <taxon>Cytophagales</taxon>
        <taxon>Leadbetterellaceae</taxon>
        <taxon>Emticicia</taxon>
    </lineage>
</organism>
<dbReference type="RefSeq" id="WP_130023494.1">
    <property type="nucleotide sequence ID" value="NZ_SEWF01000047.1"/>
</dbReference>
<evidence type="ECO:0000313" key="1">
    <source>
        <dbReference type="EMBL" id="RYU93337.1"/>
    </source>
</evidence>
<comment type="caution">
    <text evidence="1">The sequence shown here is derived from an EMBL/GenBank/DDBJ whole genome shotgun (WGS) entry which is preliminary data.</text>
</comment>